<dbReference type="PROSITE" id="PS50102">
    <property type="entry name" value="RRM"/>
    <property type="match status" value="2"/>
</dbReference>
<evidence type="ECO:0000256" key="2">
    <source>
        <dbReference type="PROSITE-ProRule" id="PRU00176"/>
    </source>
</evidence>
<feature type="region of interest" description="Disordered" evidence="3">
    <location>
        <begin position="319"/>
        <end position="356"/>
    </location>
</feature>
<evidence type="ECO:0000259" key="4">
    <source>
        <dbReference type="PROSITE" id="PS50102"/>
    </source>
</evidence>
<protein>
    <recommendedName>
        <fullName evidence="4">RRM domain-containing protein</fullName>
    </recommendedName>
</protein>
<feature type="compositionally biased region" description="Basic and acidic residues" evidence="3">
    <location>
        <begin position="204"/>
        <end position="220"/>
    </location>
</feature>
<feature type="compositionally biased region" description="Polar residues" evidence="3">
    <location>
        <begin position="346"/>
        <end position="356"/>
    </location>
</feature>
<dbReference type="EMBL" id="KZ679015">
    <property type="protein sequence ID" value="PSS12282.1"/>
    <property type="molecule type" value="Genomic_DNA"/>
</dbReference>
<dbReference type="Proteomes" id="UP000241818">
    <property type="component" value="Unassembled WGS sequence"/>
</dbReference>
<feature type="domain" description="RRM" evidence="4">
    <location>
        <begin position="48"/>
        <end position="125"/>
    </location>
</feature>
<keyword evidence="6" id="KW-1185">Reference proteome</keyword>
<dbReference type="PANTHER" id="PTHR48027">
    <property type="entry name" value="HETEROGENEOUS NUCLEAR RIBONUCLEOPROTEIN 87F-RELATED"/>
    <property type="match status" value="1"/>
</dbReference>
<organism evidence="5 6">
    <name type="scientific">Amorphotheca resinae ATCC 22711</name>
    <dbReference type="NCBI Taxonomy" id="857342"/>
    <lineage>
        <taxon>Eukaryota</taxon>
        <taxon>Fungi</taxon>
        <taxon>Dikarya</taxon>
        <taxon>Ascomycota</taxon>
        <taxon>Pezizomycotina</taxon>
        <taxon>Leotiomycetes</taxon>
        <taxon>Helotiales</taxon>
        <taxon>Amorphothecaceae</taxon>
        <taxon>Amorphotheca</taxon>
    </lineage>
</organism>
<reference evidence="5 6" key="1">
    <citation type="journal article" date="2018" name="New Phytol.">
        <title>Comparative genomics and transcriptomics depict ericoid mycorrhizal fungi as versatile saprotrophs and plant mutualists.</title>
        <authorList>
            <person name="Martino E."/>
            <person name="Morin E."/>
            <person name="Grelet G.A."/>
            <person name="Kuo A."/>
            <person name="Kohler A."/>
            <person name="Daghino S."/>
            <person name="Barry K.W."/>
            <person name="Cichocki N."/>
            <person name="Clum A."/>
            <person name="Dockter R.B."/>
            <person name="Hainaut M."/>
            <person name="Kuo R.C."/>
            <person name="LaButti K."/>
            <person name="Lindahl B.D."/>
            <person name="Lindquist E.A."/>
            <person name="Lipzen A."/>
            <person name="Khouja H.R."/>
            <person name="Magnuson J."/>
            <person name="Murat C."/>
            <person name="Ohm R.A."/>
            <person name="Singer S.W."/>
            <person name="Spatafora J.W."/>
            <person name="Wang M."/>
            <person name="Veneault-Fourrey C."/>
            <person name="Henrissat B."/>
            <person name="Grigoriev I.V."/>
            <person name="Martin F.M."/>
            <person name="Perotto S."/>
        </authorList>
    </citation>
    <scope>NUCLEOTIDE SEQUENCE [LARGE SCALE GENOMIC DNA]</scope>
    <source>
        <strain evidence="5 6">ATCC 22711</strain>
    </source>
</reference>
<proteinExistence type="predicted"/>
<dbReference type="GO" id="GO:0003723">
    <property type="term" value="F:RNA binding"/>
    <property type="evidence" value="ECO:0007669"/>
    <property type="project" value="UniProtKB-UniRule"/>
</dbReference>
<dbReference type="SUPFAM" id="SSF54928">
    <property type="entry name" value="RNA-binding domain, RBD"/>
    <property type="match status" value="2"/>
</dbReference>
<keyword evidence="1 2" id="KW-0694">RNA-binding</keyword>
<dbReference type="InterPro" id="IPR035979">
    <property type="entry name" value="RBD_domain_sf"/>
</dbReference>
<evidence type="ECO:0000256" key="1">
    <source>
        <dbReference type="ARBA" id="ARBA00022884"/>
    </source>
</evidence>
<dbReference type="InterPro" id="IPR012677">
    <property type="entry name" value="Nucleotide-bd_a/b_plait_sf"/>
</dbReference>
<evidence type="ECO:0000256" key="3">
    <source>
        <dbReference type="SAM" id="MobiDB-lite"/>
    </source>
</evidence>
<dbReference type="Pfam" id="PF00076">
    <property type="entry name" value="RRM_1"/>
    <property type="match status" value="2"/>
</dbReference>
<name>A0A2T3AUH1_AMORE</name>
<dbReference type="InterPro" id="IPR052462">
    <property type="entry name" value="SLIRP/GR-RBP-like"/>
</dbReference>
<evidence type="ECO:0000313" key="5">
    <source>
        <dbReference type="EMBL" id="PSS12282.1"/>
    </source>
</evidence>
<dbReference type="GeneID" id="36576942"/>
<dbReference type="AlphaFoldDB" id="A0A2T3AUH1"/>
<accession>A0A2T3AUH1</accession>
<dbReference type="Gene3D" id="3.30.70.330">
    <property type="match status" value="2"/>
</dbReference>
<feature type="domain" description="RRM" evidence="4">
    <location>
        <begin position="229"/>
        <end position="319"/>
    </location>
</feature>
<feature type="compositionally biased region" description="Basic and acidic residues" evidence="3">
    <location>
        <begin position="124"/>
        <end position="134"/>
    </location>
</feature>
<dbReference type="InterPro" id="IPR000504">
    <property type="entry name" value="RRM_dom"/>
</dbReference>
<dbReference type="InParanoid" id="A0A2T3AUH1"/>
<feature type="compositionally biased region" description="Basic residues" evidence="3">
    <location>
        <begin position="151"/>
        <end position="167"/>
    </location>
</feature>
<dbReference type="OrthoDB" id="439808at2759"/>
<gene>
    <name evidence="5" type="ORF">M430DRAFT_60552</name>
</gene>
<feature type="region of interest" description="Disordered" evidence="3">
    <location>
        <begin position="124"/>
        <end position="230"/>
    </location>
</feature>
<sequence length="356" mass="37461">MSTTVEKVSDAVNDVTAALGNTTISDKPADTEKAAQNDAVLASAAEGRRLYIGNLAYATTEGELQTFFKGYLIESTSIPKNPRTDRPVGYAFVDLSTPSEAERAIAELSGKEILDRKVSVQLARKPEASAEKGEGAASGGEGQSGGEGGRRRQSGRGRGRGRGRGGRGPRPGRPAKGEEGAEGTTATGEVLPLTDTTNQPAATETKEGKPAREPRRERGPPADGIPSKTKVMVANLPYDLSEEKLKELFAAYEPSSAKIALRPIPRFMVKKLQARNEPRKGRGFGFVTLASEELQQKAVAEMNGKEIEGREIAVKVAIDSPDKTDDADANANANANASAEAAPEPTNGTTETTAAA</sequence>
<feature type="compositionally biased region" description="Low complexity" evidence="3">
    <location>
        <begin position="329"/>
        <end position="342"/>
    </location>
</feature>
<dbReference type="RefSeq" id="XP_024718280.1">
    <property type="nucleotide sequence ID" value="XM_024868861.1"/>
</dbReference>
<dbReference type="STRING" id="857342.A0A2T3AUH1"/>
<dbReference type="SMART" id="SM00360">
    <property type="entry name" value="RRM"/>
    <property type="match status" value="2"/>
</dbReference>
<evidence type="ECO:0000313" key="6">
    <source>
        <dbReference type="Proteomes" id="UP000241818"/>
    </source>
</evidence>
<feature type="compositionally biased region" description="Gly residues" evidence="3">
    <location>
        <begin position="136"/>
        <end position="147"/>
    </location>
</feature>
<dbReference type="FunFam" id="3.30.70.330:FF:001113">
    <property type="entry name" value="RNP domain protein"/>
    <property type="match status" value="1"/>
</dbReference>